<dbReference type="OrthoDB" id="2267458at2759"/>
<keyword evidence="2" id="KW-1185">Reference proteome</keyword>
<dbReference type="InParanoid" id="A0A1C7NIF5"/>
<dbReference type="Proteomes" id="UP000093000">
    <property type="component" value="Unassembled WGS sequence"/>
</dbReference>
<comment type="caution">
    <text evidence="1">The sequence shown here is derived from an EMBL/GenBank/DDBJ whole genome shotgun (WGS) entry which is preliminary data.</text>
</comment>
<gene>
    <name evidence="1" type="ORF">A0J61_03063</name>
</gene>
<dbReference type="AlphaFoldDB" id="A0A1C7NIF5"/>
<sequence length="151" mass="17387">MNSTTSYPSFHPTYTQTKSSKDIDASVYHLLSLYLTKDALTNTTTLLKRPTKPSSKTYLHRIFQPQRSWLGEETKEECDTVLERNTIENAFIQVTQTTNTTLKKKKKRAKAVSFSNTVTVVLSEDNVSTTHLNREENEEEECFVDALEYIR</sequence>
<proteinExistence type="predicted"/>
<evidence type="ECO:0000313" key="1">
    <source>
        <dbReference type="EMBL" id="OBZ88892.1"/>
    </source>
</evidence>
<evidence type="ECO:0000313" key="2">
    <source>
        <dbReference type="Proteomes" id="UP000093000"/>
    </source>
</evidence>
<name>A0A1C7NIF5_9FUNG</name>
<accession>A0A1C7NIF5</accession>
<protein>
    <submittedName>
        <fullName evidence="1">Uncharacterized protein</fullName>
    </submittedName>
</protein>
<reference evidence="1 2" key="1">
    <citation type="submission" date="2016-03" db="EMBL/GenBank/DDBJ databases">
        <title>Choanephora cucurbitarum.</title>
        <authorList>
            <person name="Min B."/>
            <person name="Park H."/>
            <person name="Park J.-H."/>
            <person name="Shin H.-D."/>
            <person name="Choi I.-G."/>
        </authorList>
    </citation>
    <scope>NUCLEOTIDE SEQUENCE [LARGE SCALE GENOMIC DNA]</scope>
    <source>
        <strain evidence="1 2">KUS-F28377</strain>
    </source>
</reference>
<dbReference type="EMBL" id="LUGH01000125">
    <property type="protein sequence ID" value="OBZ88892.1"/>
    <property type="molecule type" value="Genomic_DNA"/>
</dbReference>
<organism evidence="1 2">
    <name type="scientific">Choanephora cucurbitarum</name>
    <dbReference type="NCBI Taxonomy" id="101091"/>
    <lineage>
        <taxon>Eukaryota</taxon>
        <taxon>Fungi</taxon>
        <taxon>Fungi incertae sedis</taxon>
        <taxon>Mucoromycota</taxon>
        <taxon>Mucoromycotina</taxon>
        <taxon>Mucoromycetes</taxon>
        <taxon>Mucorales</taxon>
        <taxon>Mucorineae</taxon>
        <taxon>Choanephoraceae</taxon>
        <taxon>Choanephoroideae</taxon>
        <taxon>Choanephora</taxon>
    </lineage>
</organism>